<dbReference type="AlphaFoldDB" id="S9RHK0"/>
<feature type="region of interest" description="Disordered" evidence="6">
    <location>
        <begin position="257"/>
        <end position="283"/>
    </location>
</feature>
<dbReference type="PRINTS" id="PR00452">
    <property type="entry name" value="SH3DOMAIN"/>
</dbReference>
<dbReference type="GeneID" id="25031711"/>
<evidence type="ECO:0000256" key="4">
    <source>
        <dbReference type="ARBA" id="ARBA00023136"/>
    </source>
</evidence>
<dbReference type="SMART" id="SM00721">
    <property type="entry name" value="BAR"/>
    <property type="match status" value="1"/>
</dbReference>
<dbReference type="Proteomes" id="UP000016088">
    <property type="component" value="Unassembled WGS sequence"/>
</dbReference>
<dbReference type="InterPro" id="IPR027267">
    <property type="entry name" value="AH/BAR_dom_sf"/>
</dbReference>
<sequence length="431" mass="48927">MVTKFFSTWSTERLPTDQRIQLPDSFLQLEEEIGVREEGITKLYQAGNAWIESLGKRVDGEEKEKCFPIEKMGQVMVSHGKALPNDSPYGAALVNYGQVQLKIGELLGFFTNRANACYLDFLKRYLVQMKDYHTARKKLESRRQTYESLLMKAYKAKKEDPRLEEDIRLASYKFEESTENVRSRMVALKEAETDQQQQMTQLLTHQLDYFKEATKALANVHELCSSSISQNQEVTQAKSDDEVCEVDLYKASLNRTPIHEPRSSQPSSITFQLNGEPNNNLREGTKDQTVVQALYTFTGRNSKELDFNAGDLISVSHKLSEDWYVGGKMNTQMEVLGKSGMFPANYCRRISGRAIQYKTPTNSIERAKTLRRIVSDEPKDLSTPIKQTHGNIGKLLESDNGTFEPASNSSPSYIKVRKPLPSVPNKGVFMA</sequence>
<evidence type="ECO:0000256" key="3">
    <source>
        <dbReference type="ARBA" id="ARBA00023054"/>
    </source>
</evidence>
<evidence type="ECO:0000256" key="1">
    <source>
        <dbReference type="ARBA" id="ARBA00004170"/>
    </source>
</evidence>
<dbReference type="VEuPathDB" id="FungiDB:SOCG_02737"/>
<evidence type="ECO:0000313" key="10">
    <source>
        <dbReference type="Proteomes" id="UP000016088"/>
    </source>
</evidence>
<dbReference type="SMART" id="SM00326">
    <property type="entry name" value="SH3"/>
    <property type="match status" value="1"/>
</dbReference>
<dbReference type="OMA" id="MFPANYC"/>
<dbReference type="HOGENOM" id="CLU_654094_0_0_1"/>
<evidence type="ECO:0000256" key="5">
    <source>
        <dbReference type="PROSITE-ProRule" id="PRU00192"/>
    </source>
</evidence>
<feature type="domain" description="BAR" evidence="8">
    <location>
        <begin position="11"/>
        <end position="233"/>
    </location>
</feature>
<keyword evidence="10" id="KW-1185">Reference proteome</keyword>
<dbReference type="PANTHER" id="PTHR14167:SF81">
    <property type="entry name" value="ENDOPHILIN-A"/>
    <property type="match status" value="1"/>
</dbReference>
<dbReference type="OrthoDB" id="14167at2759"/>
<accession>S9RHK0</accession>
<dbReference type="Gene3D" id="2.30.30.40">
    <property type="entry name" value="SH3 Domains"/>
    <property type="match status" value="1"/>
</dbReference>
<organism evidence="9 10">
    <name type="scientific">Schizosaccharomyces octosporus (strain yFS286)</name>
    <name type="common">Fission yeast</name>
    <name type="synonym">Octosporomyces octosporus</name>
    <dbReference type="NCBI Taxonomy" id="483514"/>
    <lineage>
        <taxon>Eukaryota</taxon>
        <taxon>Fungi</taxon>
        <taxon>Dikarya</taxon>
        <taxon>Ascomycota</taxon>
        <taxon>Taphrinomycotina</taxon>
        <taxon>Schizosaccharomycetes</taxon>
        <taxon>Schizosaccharomycetales</taxon>
        <taxon>Schizosaccharomycetaceae</taxon>
        <taxon>Schizosaccharomyces</taxon>
    </lineage>
</organism>
<dbReference type="EMBL" id="KE503206">
    <property type="protein sequence ID" value="EPX73514.1"/>
    <property type="molecule type" value="Genomic_DNA"/>
</dbReference>
<dbReference type="PROSITE" id="PS51021">
    <property type="entry name" value="BAR"/>
    <property type="match status" value="1"/>
</dbReference>
<feature type="domain" description="SH3" evidence="7">
    <location>
        <begin position="286"/>
        <end position="352"/>
    </location>
</feature>
<dbReference type="GO" id="GO:0005737">
    <property type="term" value="C:cytoplasm"/>
    <property type="evidence" value="ECO:0007669"/>
    <property type="project" value="InterPro"/>
</dbReference>
<keyword evidence="3" id="KW-0175">Coiled coil</keyword>
<dbReference type="Gene3D" id="1.20.1270.60">
    <property type="entry name" value="Arfaptin homology (AH) domain/BAR domain"/>
    <property type="match status" value="1"/>
</dbReference>
<dbReference type="PANTHER" id="PTHR14167">
    <property type="entry name" value="SH3 DOMAIN-CONTAINING"/>
    <property type="match status" value="1"/>
</dbReference>
<reference evidence="9 10" key="1">
    <citation type="journal article" date="2011" name="Science">
        <title>Comparative functional genomics of the fission yeasts.</title>
        <authorList>
            <person name="Rhind N."/>
            <person name="Chen Z."/>
            <person name="Yassour M."/>
            <person name="Thompson D.A."/>
            <person name="Haas B.J."/>
            <person name="Habib N."/>
            <person name="Wapinski I."/>
            <person name="Roy S."/>
            <person name="Lin M.F."/>
            <person name="Heiman D.I."/>
            <person name="Young S.K."/>
            <person name="Furuya K."/>
            <person name="Guo Y."/>
            <person name="Pidoux A."/>
            <person name="Chen H.M."/>
            <person name="Robbertse B."/>
            <person name="Goldberg J.M."/>
            <person name="Aoki K."/>
            <person name="Bayne E.H."/>
            <person name="Berlin A.M."/>
            <person name="Desjardins C.A."/>
            <person name="Dobbs E."/>
            <person name="Dukaj L."/>
            <person name="Fan L."/>
            <person name="FitzGerald M.G."/>
            <person name="French C."/>
            <person name="Gujja S."/>
            <person name="Hansen K."/>
            <person name="Keifenheim D."/>
            <person name="Levin J.Z."/>
            <person name="Mosher R.A."/>
            <person name="Mueller C.A."/>
            <person name="Pfiffner J."/>
            <person name="Priest M."/>
            <person name="Russ C."/>
            <person name="Smialowska A."/>
            <person name="Swoboda P."/>
            <person name="Sykes S.M."/>
            <person name="Vaughn M."/>
            <person name="Vengrova S."/>
            <person name="Yoder R."/>
            <person name="Zeng Q."/>
            <person name="Allshire R."/>
            <person name="Baulcombe D."/>
            <person name="Birren B.W."/>
            <person name="Brown W."/>
            <person name="Ekwall K."/>
            <person name="Kellis M."/>
            <person name="Leatherwood J."/>
            <person name="Levin H."/>
            <person name="Margalit H."/>
            <person name="Martienssen R."/>
            <person name="Nieduszynski C.A."/>
            <person name="Spatafora J.W."/>
            <person name="Friedman N."/>
            <person name="Dalgaard J.Z."/>
            <person name="Baumann P."/>
            <person name="Niki H."/>
            <person name="Regev A."/>
            <person name="Nusbaum C."/>
        </authorList>
    </citation>
    <scope>NUCLEOTIDE SEQUENCE [LARGE SCALE GENOMIC DNA]</scope>
    <source>
        <strain evidence="10">yFS286</strain>
    </source>
</reference>
<dbReference type="CDD" id="cd00174">
    <property type="entry name" value="SH3"/>
    <property type="match status" value="1"/>
</dbReference>
<feature type="compositionally biased region" description="Polar residues" evidence="6">
    <location>
        <begin position="263"/>
        <end position="283"/>
    </location>
</feature>
<comment type="subcellular location">
    <subcellularLocation>
        <location evidence="1">Membrane</location>
        <topology evidence="1">Peripheral membrane protein</topology>
    </subcellularLocation>
</comment>
<protein>
    <submittedName>
        <fullName evidence="9">BAR adaptor protein</fullName>
    </submittedName>
</protein>
<keyword evidence="4" id="KW-0472">Membrane</keyword>
<evidence type="ECO:0000259" key="8">
    <source>
        <dbReference type="PROSITE" id="PS51021"/>
    </source>
</evidence>
<dbReference type="Pfam" id="PF00018">
    <property type="entry name" value="SH3_1"/>
    <property type="match status" value="1"/>
</dbReference>
<dbReference type="SUPFAM" id="SSF103657">
    <property type="entry name" value="BAR/IMD domain-like"/>
    <property type="match status" value="1"/>
</dbReference>
<dbReference type="InterPro" id="IPR001452">
    <property type="entry name" value="SH3_domain"/>
</dbReference>
<proteinExistence type="predicted"/>
<dbReference type="Pfam" id="PF03114">
    <property type="entry name" value="BAR"/>
    <property type="match status" value="1"/>
</dbReference>
<name>S9RHK0_SCHOY</name>
<gene>
    <name evidence="9" type="ORF">SOCG_02737</name>
</gene>
<dbReference type="InterPro" id="IPR050384">
    <property type="entry name" value="Endophilin_SH3RF"/>
</dbReference>
<keyword evidence="2 5" id="KW-0728">SH3 domain</keyword>
<dbReference type="eggNOG" id="KOG1118">
    <property type="taxonomic scope" value="Eukaryota"/>
</dbReference>
<evidence type="ECO:0000256" key="6">
    <source>
        <dbReference type="SAM" id="MobiDB-lite"/>
    </source>
</evidence>
<evidence type="ECO:0000259" key="7">
    <source>
        <dbReference type="PROSITE" id="PS50002"/>
    </source>
</evidence>
<dbReference type="InterPro" id="IPR004148">
    <property type="entry name" value="BAR_dom"/>
</dbReference>
<dbReference type="PROSITE" id="PS50002">
    <property type="entry name" value="SH3"/>
    <property type="match status" value="1"/>
</dbReference>
<evidence type="ECO:0000256" key="2">
    <source>
        <dbReference type="ARBA" id="ARBA00022443"/>
    </source>
</evidence>
<evidence type="ECO:0000313" key="9">
    <source>
        <dbReference type="EMBL" id="EPX73514.1"/>
    </source>
</evidence>
<dbReference type="InterPro" id="IPR036028">
    <property type="entry name" value="SH3-like_dom_sf"/>
</dbReference>
<dbReference type="RefSeq" id="XP_013016681.1">
    <property type="nucleotide sequence ID" value="XM_013161227.1"/>
</dbReference>
<dbReference type="SUPFAM" id="SSF50044">
    <property type="entry name" value="SH3-domain"/>
    <property type="match status" value="1"/>
</dbReference>